<proteinExistence type="predicted"/>
<dbReference type="PANTHER" id="PTHR37540:SF5">
    <property type="entry name" value="TRANSCRIPTION FACTOR DOMAIN-CONTAINING PROTEIN"/>
    <property type="match status" value="1"/>
</dbReference>
<sequence>MLGHAACRSGEYTEYAAHSEGLYRLVKVCRSGGAPMATDILRAVFWQDITCAEVIDAVRRFCDADFPALFDQRLQLTHKPERDLPFGFALHQEAIPHDVILCIQDIASIQTTIATEAVEPVAVDNIRASIVSRLVLLQQPSQTLGPIAECCRLAAYIVCYVSYQAASKDYFIPVRLSEKLLLILDNTIPSDIWSCRRDLLLWLVFVGSSASRANLQSTCPIEPRYQDILERVLQWAKTWDDMQEGKLILETMKTGFVYADDWINQRYWIPYWADLERLISERQSADEERAQC</sequence>
<reference evidence="1 2" key="1">
    <citation type="submission" date="2015-01" db="EMBL/GenBank/DDBJ databases">
        <title>The Genome Sequence of Exophiala xenobiotica CBS118157.</title>
        <authorList>
            <consortium name="The Broad Institute Genomics Platform"/>
            <person name="Cuomo C."/>
            <person name="de Hoog S."/>
            <person name="Gorbushina A."/>
            <person name="Stielow B."/>
            <person name="Teixiera M."/>
            <person name="Abouelleil A."/>
            <person name="Chapman S.B."/>
            <person name="Priest M."/>
            <person name="Young S.K."/>
            <person name="Wortman J."/>
            <person name="Nusbaum C."/>
            <person name="Birren B."/>
        </authorList>
    </citation>
    <scope>NUCLEOTIDE SEQUENCE [LARGE SCALE GENOMIC DNA]</scope>
    <source>
        <strain evidence="1 2">CBS 118157</strain>
    </source>
</reference>
<keyword evidence="2" id="KW-1185">Reference proteome</keyword>
<accession>A0A0D2E8U9</accession>
<dbReference type="EMBL" id="KN847322">
    <property type="protein sequence ID" value="KIW51843.1"/>
    <property type="molecule type" value="Genomic_DNA"/>
</dbReference>
<organism evidence="1 2">
    <name type="scientific">Exophiala xenobiotica</name>
    <dbReference type="NCBI Taxonomy" id="348802"/>
    <lineage>
        <taxon>Eukaryota</taxon>
        <taxon>Fungi</taxon>
        <taxon>Dikarya</taxon>
        <taxon>Ascomycota</taxon>
        <taxon>Pezizomycotina</taxon>
        <taxon>Eurotiomycetes</taxon>
        <taxon>Chaetothyriomycetidae</taxon>
        <taxon>Chaetothyriales</taxon>
        <taxon>Herpotrichiellaceae</taxon>
        <taxon>Exophiala</taxon>
    </lineage>
</organism>
<gene>
    <name evidence="1" type="ORF">PV05_10528</name>
</gene>
<dbReference type="Proteomes" id="UP000054342">
    <property type="component" value="Unassembled WGS sequence"/>
</dbReference>
<evidence type="ECO:0000313" key="1">
    <source>
        <dbReference type="EMBL" id="KIW51843.1"/>
    </source>
</evidence>
<dbReference type="RefSeq" id="XP_013312427.1">
    <property type="nucleotide sequence ID" value="XM_013456973.1"/>
</dbReference>
<dbReference type="AlphaFoldDB" id="A0A0D2E8U9"/>
<dbReference type="PANTHER" id="PTHR37540">
    <property type="entry name" value="TRANSCRIPTION FACTOR (ACR-2), PUTATIVE-RELATED-RELATED"/>
    <property type="match status" value="1"/>
</dbReference>
<evidence type="ECO:0000313" key="2">
    <source>
        <dbReference type="Proteomes" id="UP000054342"/>
    </source>
</evidence>
<protein>
    <submittedName>
        <fullName evidence="1">Uncharacterized protein</fullName>
    </submittedName>
</protein>
<dbReference type="GeneID" id="25332436"/>
<dbReference type="OrthoDB" id="4127946at2759"/>
<name>A0A0D2E8U9_9EURO</name>
<dbReference type="HOGENOM" id="CLU_953264_0_0_1"/>